<sequence>MTSPSPETANNCTSDNKDATSQNDSHTVKPSEEKTSEPEQLLIQLTEEIPQEGKNPTTTTENNSRSEGSQMTAIKEPRDDVSINEKAAKALDSITDLAQVLVNATGHMLKITETNQQSLSKFTSAMHQLNAQLNEEDKEKSSSKSSTKSTDSSDCTGIAMPVPRLPDERPPVVPEIYRNTLYSNTSTGKWKDSMLNVLQAIGPSSITHRNYVGFGQVGELPPTIGKLLLKQRGYTDSRQRRLSSLPDMPTPMFLAGTGYTPKMRQSPTGRTSPAPRGPRSLPIPPKSRATTPKSNDFIFEEPEIISDSAAQLTDHTRNAFGVLATPSTPINILSTFVDDKATIKMEFVREAATEREAQEALERDNAHINNDTANPSVKPHKTKNKGKGKAPAPMQIVVEGSHDTTANINAPSVRNPTRLSSPEEWAAYLASPSGAKTPLAGYAYSLVTSRRPTMPANTPPHVAARYYLLAAEVILRPNYYNNLVTSGQITIATGTPVPPIAFDDSFNATMLSVARFFAEQGLTVADIEDAAFYAANWVYSYAPSNSDVIFAANALRASFTSNVHVPLGYNKDYWVPGVGIVPGPAQVINAHIHNNAVSNTASSSNTGAVAPPTTSATTTSFAHNATPVVANNSVSVCICCSARYIHRSFHQSSNYVR</sequence>
<organism evidence="2 3">
    <name type="scientific">Rhodocollybia butyracea</name>
    <dbReference type="NCBI Taxonomy" id="206335"/>
    <lineage>
        <taxon>Eukaryota</taxon>
        <taxon>Fungi</taxon>
        <taxon>Dikarya</taxon>
        <taxon>Basidiomycota</taxon>
        <taxon>Agaricomycotina</taxon>
        <taxon>Agaricomycetes</taxon>
        <taxon>Agaricomycetidae</taxon>
        <taxon>Agaricales</taxon>
        <taxon>Marasmiineae</taxon>
        <taxon>Omphalotaceae</taxon>
        <taxon>Rhodocollybia</taxon>
    </lineage>
</organism>
<name>A0A9P5PB76_9AGAR</name>
<accession>A0A9P5PB76</accession>
<proteinExistence type="predicted"/>
<dbReference type="EMBL" id="JADNRY010000251">
    <property type="protein sequence ID" value="KAF9060268.1"/>
    <property type="molecule type" value="Genomic_DNA"/>
</dbReference>
<feature type="compositionally biased region" description="Basic and acidic residues" evidence="1">
    <location>
        <begin position="26"/>
        <end position="37"/>
    </location>
</feature>
<gene>
    <name evidence="2" type="ORF">BDP27DRAFT_1430259</name>
</gene>
<feature type="region of interest" description="Disordered" evidence="1">
    <location>
        <begin position="237"/>
        <end position="293"/>
    </location>
</feature>
<comment type="caution">
    <text evidence="2">The sequence shown here is derived from an EMBL/GenBank/DDBJ whole genome shotgun (WGS) entry which is preliminary data.</text>
</comment>
<feature type="region of interest" description="Disordered" evidence="1">
    <location>
        <begin position="368"/>
        <end position="390"/>
    </location>
</feature>
<keyword evidence="3" id="KW-1185">Reference proteome</keyword>
<dbReference type="OrthoDB" id="3064399at2759"/>
<feature type="compositionally biased region" description="Polar residues" evidence="1">
    <location>
        <begin position="54"/>
        <end position="72"/>
    </location>
</feature>
<evidence type="ECO:0000313" key="2">
    <source>
        <dbReference type="EMBL" id="KAF9060268.1"/>
    </source>
</evidence>
<feature type="compositionally biased region" description="Polar residues" evidence="1">
    <location>
        <begin position="1"/>
        <end position="25"/>
    </location>
</feature>
<feature type="region of interest" description="Disordered" evidence="1">
    <location>
        <begin position="133"/>
        <end position="171"/>
    </location>
</feature>
<feature type="compositionally biased region" description="Basic residues" evidence="1">
    <location>
        <begin position="378"/>
        <end position="388"/>
    </location>
</feature>
<dbReference type="AlphaFoldDB" id="A0A9P5PB76"/>
<reference evidence="2" key="1">
    <citation type="submission" date="2020-11" db="EMBL/GenBank/DDBJ databases">
        <authorList>
            <consortium name="DOE Joint Genome Institute"/>
            <person name="Ahrendt S."/>
            <person name="Riley R."/>
            <person name="Andreopoulos W."/>
            <person name="Labutti K."/>
            <person name="Pangilinan J."/>
            <person name="Ruiz-Duenas F.J."/>
            <person name="Barrasa J.M."/>
            <person name="Sanchez-Garcia M."/>
            <person name="Camarero S."/>
            <person name="Miyauchi S."/>
            <person name="Serrano A."/>
            <person name="Linde D."/>
            <person name="Babiker R."/>
            <person name="Drula E."/>
            <person name="Ayuso-Fernandez I."/>
            <person name="Pacheco R."/>
            <person name="Padilla G."/>
            <person name="Ferreira P."/>
            <person name="Barriuso J."/>
            <person name="Kellner H."/>
            <person name="Castanera R."/>
            <person name="Alfaro M."/>
            <person name="Ramirez L."/>
            <person name="Pisabarro A.G."/>
            <person name="Kuo A."/>
            <person name="Tritt A."/>
            <person name="Lipzen A."/>
            <person name="He G."/>
            <person name="Yan M."/>
            <person name="Ng V."/>
            <person name="Cullen D."/>
            <person name="Martin F."/>
            <person name="Rosso M.-N."/>
            <person name="Henrissat B."/>
            <person name="Hibbett D."/>
            <person name="Martinez A.T."/>
            <person name="Grigoriev I.V."/>
        </authorList>
    </citation>
    <scope>NUCLEOTIDE SEQUENCE</scope>
    <source>
        <strain evidence="2">AH 40177</strain>
    </source>
</reference>
<feature type="compositionally biased region" description="Low complexity" evidence="1">
    <location>
        <begin position="143"/>
        <end position="154"/>
    </location>
</feature>
<evidence type="ECO:0000313" key="3">
    <source>
        <dbReference type="Proteomes" id="UP000772434"/>
    </source>
</evidence>
<dbReference type="Proteomes" id="UP000772434">
    <property type="component" value="Unassembled WGS sequence"/>
</dbReference>
<protein>
    <submittedName>
        <fullName evidence="2">Uncharacterized protein</fullName>
    </submittedName>
</protein>
<feature type="region of interest" description="Disordered" evidence="1">
    <location>
        <begin position="1"/>
        <end position="81"/>
    </location>
</feature>
<evidence type="ECO:0000256" key="1">
    <source>
        <dbReference type="SAM" id="MobiDB-lite"/>
    </source>
</evidence>